<dbReference type="InParanoid" id="B9T675"/>
<dbReference type="NCBIfam" id="TIGR01993">
    <property type="entry name" value="Pyr-5-nucltdase"/>
    <property type="match status" value="1"/>
</dbReference>
<dbReference type="GO" id="GO:0016787">
    <property type="term" value="F:hydrolase activity"/>
    <property type="evidence" value="ECO:0000318"/>
    <property type="project" value="GO_Central"/>
</dbReference>
<accession>B9T675</accession>
<dbReference type="InterPro" id="IPR023214">
    <property type="entry name" value="HAD_sf"/>
</dbReference>
<dbReference type="AlphaFoldDB" id="B9T675"/>
<dbReference type="SUPFAM" id="SSF56784">
    <property type="entry name" value="HAD-like"/>
    <property type="match status" value="1"/>
</dbReference>
<protein>
    <submittedName>
        <fullName evidence="1">Catalytic, putative</fullName>
    </submittedName>
</protein>
<reference evidence="2" key="1">
    <citation type="journal article" date="2010" name="Nat. Biotechnol.">
        <title>Draft genome sequence of the oilseed species Ricinus communis.</title>
        <authorList>
            <person name="Chan A.P."/>
            <person name="Crabtree J."/>
            <person name="Zhao Q."/>
            <person name="Lorenzi H."/>
            <person name="Orvis J."/>
            <person name="Puiu D."/>
            <person name="Melake-Berhan A."/>
            <person name="Jones K.M."/>
            <person name="Redman J."/>
            <person name="Chen G."/>
            <person name="Cahoon E.B."/>
            <person name="Gedil M."/>
            <person name="Stanke M."/>
            <person name="Haas B.J."/>
            <person name="Wortman J.R."/>
            <person name="Fraser-Liggett C.M."/>
            <person name="Ravel J."/>
            <person name="Rabinowicz P.D."/>
        </authorList>
    </citation>
    <scope>NUCLEOTIDE SEQUENCE [LARGE SCALE GENOMIC DNA]</scope>
    <source>
        <strain evidence="2">cv. Hale</strain>
    </source>
</reference>
<name>B9T675_RICCO</name>
<dbReference type="Proteomes" id="UP000008311">
    <property type="component" value="Unassembled WGS sequence"/>
</dbReference>
<dbReference type="SFLD" id="SFLDS00003">
    <property type="entry name" value="Haloacid_Dehalogenase"/>
    <property type="match status" value="1"/>
</dbReference>
<dbReference type="eggNOG" id="KOG3109">
    <property type="taxonomic scope" value="Eukaryota"/>
</dbReference>
<gene>
    <name evidence="1" type="ORF">RCOM_0300250</name>
</gene>
<dbReference type="InterPro" id="IPR036412">
    <property type="entry name" value="HAD-like_sf"/>
</dbReference>
<dbReference type="Gene3D" id="3.40.50.1000">
    <property type="entry name" value="HAD superfamily/HAD-like"/>
    <property type="match status" value="1"/>
</dbReference>
<dbReference type="STRING" id="3988.B9T675"/>
<dbReference type="KEGG" id="rcu:8287876"/>
<dbReference type="SFLD" id="SFLDG01129">
    <property type="entry name" value="C1.5:_HAD__Beta-PGM__Phosphata"/>
    <property type="match status" value="1"/>
</dbReference>
<organism evidence="1 2">
    <name type="scientific">Ricinus communis</name>
    <name type="common">Castor bean</name>
    <dbReference type="NCBI Taxonomy" id="3988"/>
    <lineage>
        <taxon>Eukaryota</taxon>
        <taxon>Viridiplantae</taxon>
        <taxon>Streptophyta</taxon>
        <taxon>Embryophyta</taxon>
        <taxon>Tracheophyta</taxon>
        <taxon>Spermatophyta</taxon>
        <taxon>Magnoliopsida</taxon>
        <taxon>eudicotyledons</taxon>
        <taxon>Gunneridae</taxon>
        <taxon>Pentapetalae</taxon>
        <taxon>rosids</taxon>
        <taxon>fabids</taxon>
        <taxon>Malpighiales</taxon>
        <taxon>Euphorbiaceae</taxon>
        <taxon>Acalyphoideae</taxon>
        <taxon>Acalypheae</taxon>
        <taxon>Ricinus</taxon>
    </lineage>
</organism>
<keyword evidence="2" id="KW-1185">Reference proteome</keyword>
<dbReference type="OrthoDB" id="1065058at2759"/>
<proteinExistence type="predicted"/>
<dbReference type="PANTHER" id="PTHR12725">
    <property type="entry name" value="HALOACID DEHALOGENASE-LIKE HYDROLASE"/>
    <property type="match status" value="1"/>
</dbReference>
<dbReference type="SFLD" id="SFLDG01132">
    <property type="entry name" value="C1.5.3:_5'-Nucleotidase_Like"/>
    <property type="match status" value="1"/>
</dbReference>
<sequence>MAFEDQYQQSIVPKYDTLLFDVDDTLYPLSTGFSKEVTKNIQEYMVQKLGMQENKVAALNQVLYRNYGTSMAGLKAIGYDFDNDDYHSFVHGRLPYEKLKPDHFLRSLLLSLPVRRVIFSNADEIHVAKTLSKLGLEDCFESIVCFETINPNHKTSTCNDQSEVKFGSEMLENFEIGSVLPKTPIVCKPFENAFEQAFKLANINPQRTVFFDDSIRNIQTGKRMGLKTVLVGSSNRVSGADHVLESIHNLKEALPELWEATEKTKTRKYAGKVAIETSVTA</sequence>
<dbReference type="Gene3D" id="1.10.150.450">
    <property type="match status" value="1"/>
</dbReference>
<dbReference type="NCBIfam" id="TIGR01509">
    <property type="entry name" value="HAD-SF-IA-v3"/>
    <property type="match status" value="1"/>
</dbReference>
<dbReference type="InterPro" id="IPR010237">
    <property type="entry name" value="Pyr-5-nucltdase"/>
</dbReference>
<dbReference type="FunCoup" id="B9T675">
    <property type="interactions" value="192"/>
</dbReference>
<evidence type="ECO:0000313" key="1">
    <source>
        <dbReference type="EMBL" id="EEF28631.1"/>
    </source>
</evidence>
<dbReference type="PANTHER" id="PTHR12725:SF111">
    <property type="entry name" value="PUTATIVE-RELATED"/>
    <property type="match status" value="1"/>
</dbReference>
<dbReference type="InterPro" id="IPR006439">
    <property type="entry name" value="HAD-SF_hydro_IA"/>
</dbReference>
<evidence type="ECO:0000313" key="2">
    <source>
        <dbReference type="Proteomes" id="UP000008311"/>
    </source>
</evidence>
<dbReference type="EMBL" id="EQ974585">
    <property type="protein sequence ID" value="EEF28631.1"/>
    <property type="molecule type" value="Genomic_DNA"/>
</dbReference>
<dbReference type="Pfam" id="PF00702">
    <property type="entry name" value="Hydrolase"/>
    <property type="match status" value="1"/>
</dbReference>